<proteinExistence type="predicted"/>
<dbReference type="Proteomes" id="UP000799779">
    <property type="component" value="Unassembled WGS sequence"/>
</dbReference>
<dbReference type="PANTHER" id="PTHR40050:SF1">
    <property type="entry name" value="INNER SPORE COAT PROTEIN H"/>
    <property type="match status" value="1"/>
</dbReference>
<sequence length="537" mass="59862">MEKQQLCNKFYDIDNLVTIKVSMPDADWSAVKNASPQGGTCNFGWKGDRYTWYKATSVTISGTKFPEPTTFSNVGIIKKSFCGSFSNSKPSLRFDYAQYDTANEKAIEKVIGVHNLVVNNCKQDDSYVRQPLGYDLCRQAGIPYMRCNFAKVVVNDVDMGVYVNLEPIKKRFIQNNFNGNDKGNAYELELGEDLVVSDIDSSRISFEGFSSYKDSKDLRLAATQIASGGIIGAKQVIDFDQYLKFSAMEALFKHWDGYALNRNNTYVYNDHVAVADPTIDDVNFKFIMSGIDQILQPGQEFHVGGNSKLGALVRADKDATASLYAAIRNLANTVFTRENHDGMIKPMIDRMEALLKTAGVTPGSKITEVRNQIRLVRTAAFQLIGEFPTNESRFMAKDTGNCFSASEEEFVTGSTSPQREVIHGQPTGVPADLWTMTPGTKEKSYKFQNNAYSSWLHCDKTIKTSRGNYDVYSFSGAATSNNDFAIQHDGVREWHASGYFRMQSVATGNFLHFSESDLTLKGKKQVYQGGATTLFLL</sequence>
<evidence type="ECO:0000313" key="2">
    <source>
        <dbReference type="Proteomes" id="UP000799779"/>
    </source>
</evidence>
<keyword evidence="2" id="KW-1185">Reference proteome</keyword>
<organism evidence="1 2">
    <name type="scientific">Amniculicola lignicola CBS 123094</name>
    <dbReference type="NCBI Taxonomy" id="1392246"/>
    <lineage>
        <taxon>Eukaryota</taxon>
        <taxon>Fungi</taxon>
        <taxon>Dikarya</taxon>
        <taxon>Ascomycota</taxon>
        <taxon>Pezizomycotina</taxon>
        <taxon>Dothideomycetes</taxon>
        <taxon>Pleosporomycetidae</taxon>
        <taxon>Pleosporales</taxon>
        <taxon>Amniculicolaceae</taxon>
        <taxon>Amniculicola</taxon>
    </lineage>
</organism>
<dbReference type="OrthoDB" id="10267127at2759"/>
<dbReference type="Pfam" id="PF08757">
    <property type="entry name" value="CotH"/>
    <property type="match status" value="1"/>
</dbReference>
<protein>
    <recommendedName>
        <fullName evidence="3">Cellulosomal protein</fullName>
    </recommendedName>
</protein>
<dbReference type="PANTHER" id="PTHR40050">
    <property type="entry name" value="INNER SPORE COAT PROTEIN H"/>
    <property type="match status" value="1"/>
</dbReference>
<reference evidence="1" key="1">
    <citation type="journal article" date="2020" name="Stud. Mycol.">
        <title>101 Dothideomycetes genomes: a test case for predicting lifestyles and emergence of pathogens.</title>
        <authorList>
            <person name="Haridas S."/>
            <person name="Albert R."/>
            <person name="Binder M."/>
            <person name="Bloem J."/>
            <person name="Labutti K."/>
            <person name="Salamov A."/>
            <person name="Andreopoulos B."/>
            <person name="Baker S."/>
            <person name="Barry K."/>
            <person name="Bills G."/>
            <person name="Bluhm B."/>
            <person name="Cannon C."/>
            <person name="Castanera R."/>
            <person name="Culley D."/>
            <person name="Daum C."/>
            <person name="Ezra D."/>
            <person name="Gonzalez J."/>
            <person name="Henrissat B."/>
            <person name="Kuo A."/>
            <person name="Liang C."/>
            <person name="Lipzen A."/>
            <person name="Lutzoni F."/>
            <person name="Magnuson J."/>
            <person name="Mondo S."/>
            <person name="Nolan M."/>
            <person name="Ohm R."/>
            <person name="Pangilinan J."/>
            <person name="Park H.-J."/>
            <person name="Ramirez L."/>
            <person name="Alfaro M."/>
            <person name="Sun H."/>
            <person name="Tritt A."/>
            <person name="Yoshinaga Y."/>
            <person name="Zwiers L.-H."/>
            <person name="Turgeon B."/>
            <person name="Goodwin S."/>
            <person name="Spatafora J."/>
            <person name="Crous P."/>
            <person name="Grigoriev I."/>
        </authorList>
    </citation>
    <scope>NUCLEOTIDE SEQUENCE</scope>
    <source>
        <strain evidence="1">CBS 123094</strain>
    </source>
</reference>
<dbReference type="AlphaFoldDB" id="A0A6A5X4M2"/>
<dbReference type="InterPro" id="IPR014867">
    <property type="entry name" value="Spore_coat_CotH_CotH2/3/7"/>
</dbReference>
<name>A0A6A5X4M2_9PLEO</name>
<evidence type="ECO:0000313" key="1">
    <source>
        <dbReference type="EMBL" id="KAF2007908.1"/>
    </source>
</evidence>
<dbReference type="EMBL" id="ML977556">
    <property type="protein sequence ID" value="KAF2007908.1"/>
    <property type="molecule type" value="Genomic_DNA"/>
</dbReference>
<evidence type="ECO:0008006" key="3">
    <source>
        <dbReference type="Google" id="ProtNLM"/>
    </source>
</evidence>
<accession>A0A6A5X4M2</accession>
<gene>
    <name evidence="1" type="ORF">P154DRAFT_584282</name>
</gene>